<name>A0A521B1Q6_SACCC</name>
<dbReference type="OrthoDB" id="9786056at2"/>
<keyword evidence="2" id="KW-0560">Oxidoreductase</keyword>
<evidence type="ECO:0000256" key="1">
    <source>
        <dbReference type="ARBA" id="ARBA00006484"/>
    </source>
</evidence>
<feature type="domain" description="Ketoreductase" evidence="4">
    <location>
        <begin position="4"/>
        <end position="186"/>
    </location>
</feature>
<dbReference type="Pfam" id="PF00106">
    <property type="entry name" value="adh_short"/>
    <property type="match status" value="1"/>
</dbReference>
<dbReference type="InterPro" id="IPR057326">
    <property type="entry name" value="KR_dom"/>
</dbReference>
<dbReference type="PANTHER" id="PTHR44196:SF1">
    <property type="entry name" value="DEHYDROGENASE_REDUCTASE SDR FAMILY MEMBER 7B"/>
    <property type="match status" value="1"/>
</dbReference>
<dbReference type="InterPro" id="IPR036291">
    <property type="entry name" value="NAD(P)-bd_dom_sf"/>
</dbReference>
<dbReference type="PRINTS" id="PR00080">
    <property type="entry name" value="SDRFAMILY"/>
</dbReference>
<dbReference type="Gene3D" id="3.40.50.720">
    <property type="entry name" value="NAD(P)-binding Rossmann-like Domain"/>
    <property type="match status" value="1"/>
</dbReference>
<evidence type="ECO:0000313" key="6">
    <source>
        <dbReference type="Proteomes" id="UP000319040"/>
    </source>
</evidence>
<comment type="similarity">
    <text evidence="1 3">Belongs to the short-chain dehydrogenases/reductases (SDR) family.</text>
</comment>
<protein>
    <submittedName>
        <fullName evidence="5">Short-chain dehydrogenase</fullName>
    </submittedName>
</protein>
<evidence type="ECO:0000256" key="3">
    <source>
        <dbReference type="RuleBase" id="RU000363"/>
    </source>
</evidence>
<sequence length="269" mass="29663">MQNKVVIITGASSGIGLALAKEFAQRGSKLVLAARSSDKLHDIEEELKKHGTEVITVTTDVSIERECKNMVDTAVEKFGCIDILINNAGLSMRALFKDVELSVLKQLMEVNFWGTVYCTKYALPYLLKSKGTVTGISSIAGFVGLPGRTGYSASKFAMHGFLEALRVENLKTGLHVLIAAPGFTASNIRKTALTNDGSQQGETPRKEEKMMSAPKVARHVAHAIQKRKSTLVLTFVEGKLTVWLKKWMPRTLDRFTYKHMAKEPNSSFQ</sequence>
<dbReference type="SUPFAM" id="SSF51735">
    <property type="entry name" value="NAD(P)-binding Rossmann-fold domains"/>
    <property type="match status" value="1"/>
</dbReference>
<evidence type="ECO:0000313" key="5">
    <source>
        <dbReference type="EMBL" id="SMO40976.1"/>
    </source>
</evidence>
<evidence type="ECO:0000256" key="2">
    <source>
        <dbReference type="ARBA" id="ARBA00023002"/>
    </source>
</evidence>
<keyword evidence="6" id="KW-1185">Reference proteome</keyword>
<dbReference type="AlphaFoldDB" id="A0A521B1Q6"/>
<dbReference type="InterPro" id="IPR020904">
    <property type="entry name" value="Sc_DH/Rdtase_CS"/>
</dbReference>
<dbReference type="EMBL" id="FXTB01000001">
    <property type="protein sequence ID" value="SMO40976.1"/>
    <property type="molecule type" value="Genomic_DNA"/>
</dbReference>
<dbReference type="Proteomes" id="UP000319040">
    <property type="component" value="Unassembled WGS sequence"/>
</dbReference>
<dbReference type="PANTHER" id="PTHR44196">
    <property type="entry name" value="DEHYDROGENASE/REDUCTASE SDR FAMILY MEMBER 7B"/>
    <property type="match status" value="1"/>
</dbReference>
<dbReference type="NCBIfam" id="NF004825">
    <property type="entry name" value="PRK06181.1"/>
    <property type="match status" value="1"/>
</dbReference>
<dbReference type="InterPro" id="IPR002347">
    <property type="entry name" value="SDR_fam"/>
</dbReference>
<evidence type="ECO:0000259" key="4">
    <source>
        <dbReference type="SMART" id="SM00822"/>
    </source>
</evidence>
<dbReference type="SMART" id="SM00822">
    <property type="entry name" value="PKS_KR"/>
    <property type="match status" value="1"/>
</dbReference>
<reference evidence="5 6" key="1">
    <citation type="submission" date="2017-05" db="EMBL/GenBank/DDBJ databases">
        <authorList>
            <person name="Varghese N."/>
            <person name="Submissions S."/>
        </authorList>
    </citation>
    <scope>NUCLEOTIDE SEQUENCE [LARGE SCALE GENOMIC DNA]</scope>
    <source>
        <strain evidence="5 6">DSM 27040</strain>
    </source>
</reference>
<dbReference type="PROSITE" id="PS00061">
    <property type="entry name" value="ADH_SHORT"/>
    <property type="match status" value="1"/>
</dbReference>
<dbReference type="GO" id="GO:0016491">
    <property type="term" value="F:oxidoreductase activity"/>
    <property type="evidence" value="ECO:0007669"/>
    <property type="project" value="UniProtKB-KW"/>
</dbReference>
<dbReference type="RefSeq" id="WP_142531943.1">
    <property type="nucleotide sequence ID" value="NZ_FXTB01000001.1"/>
</dbReference>
<organism evidence="5 6">
    <name type="scientific">Saccharicrinis carchari</name>
    <dbReference type="NCBI Taxonomy" id="1168039"/>
    <lineage>
        <taxon>Bacteria</taxon>
        <taxon>Pseudomonadati</taxon>
        <taxon>Bacteroidota</taxon>
        <taxon>Bacteroidia</taxon>
        <taxon>Marinilabiliales</taxon>
        <taxon>Marinilabiliaceae</taxon>
        <taxon>Saccharicrinis</taxon>
    </lineage>
</organism>
<gene>
    <name evidence="5" type="ORF">SAMN06265379_101589</name>
</gene>
<dbReference type="PRINTS" id="PR00081">
    <property type="entry name" value="GDHRDH"/>
</dbReference>
<dbReference type="GO" id="GO:0016020">
    <property type="term" value="C:membrane"/>
    <property type="evidence" value="ECO:0007669"/>
    <property type="project" value="TreeGrafter"/>
</dbReference>
<accession>A0A521B1Q6</accession>
<proteinExistence type="inferred from homology"/>